<proteinExistence type="predicted"/>
<evidence type="ECO:0000256" key="2">
    <source>
        <dbReference type="ARBA" id="ARBA00026073"/>
    </source>
</evidence>
<dbReference type="PANTHER" id="PTHR30231:SF42">
    <property type="entry name" value="EXONUCLEASE"/>
    <property type="match status" value="1"/>
</dbReference>
<dbReference type="FunFam" id="3.30.420.10:FF:000045">
    <property type="entry name" value="3'-5' exonuclease DinG"/>
    <property type="match status" value="1"/>
</dbReference>
<dbReference type="PANTHER" id="PTHR30231">
    <property type="entry name" value="DNA POLYMERASE III SUBUNIT EPSILON"/>
    <property type="match status" value="1"/>
</dbReference>
<accession>A0A1M6UML3</accession>
<dbReference type="GO" id="GO:0006259">
    <property type="term" value="P:DNA metabolic process"/>
    <property type="evidence" value="ECO:0007669"/>
    <property type="project" value="UniProtKB-ARBA"/>
</dbReference>
<organism evidence="4 5">
    <name type="scientific">Xylanibacter ruminicola</name>
    <name type="common">Prevotella ruminicola</name>
    <dbReference type="NCBI Taxonomy" id="839"/>
    <lineage>
        <taxon>Bacteria</taxon>
        <taxon>Pseudomonadati</taxon>
        <taxon>Bacteroidota</taxon>
        <taxon>Bacteroidia</taxon>
        <taxon>Bacteroidales</taxon>
        <taxon>Prevotellaceae</taxon>
        <taxon>Xylanibacter</taxon>
    </lineage>
</organism>
<dbReference type="SUPFAM" id="SSF53098">
    <property type="entry name" value="Ribonuclease H-like"/>
    <property type="match status" value="1"/>
</dbReference>
<evidence type="ECO:0000313" key="4">
    <source>
        <dbReference type="EMBL" id="SHK70416.1"/>
    </source>
</evidence>
<dbReference type="SMART" id="SM00479">
    <property type="entry name" value="EXOIII"/>
    <property type="match status" value="1"/>
</dbReference>
<dbReference type="Pfam" id="PF00929">
    <property type="entry name" value="RNase_T"/>
    <property type="match status" value="1"/>
</dbReference>
<evidence type="ECO:0000259" key="3">
    <source>
        <dbReference type="SMART" id="SM00479"/>
    </source>
</evidence>
<evidence type="ECO:0000256" key="1">
    <source>
        <dbReference type="ARBA" id="ARBA00025483"/>
    </source>
</evidence>
<dbReference type="GO" id="GO:0008408">
    <property type="term" value="F:3'-5' exonuclease activity"/>
    <property type="evidence" value="ECO:0007669"/>
    <property type="project" value="TreeGrafter"/>
</dbReference>
<comment type="subunit">
    <text evidence="2">DNA polymerase III contains a core (composed of alpha, epsilon and theta chains) that associates with a tau subunit. This core dimerizes to form the POLIII' complex. PolIII' associates with the gamma complex (composed of gamma, delta, delta', psi and chi chains) and with the beta chain to form the complete DNA polymerase III complex.</text>
</comment>
<comment type="function">
    <text evidence="1">DNA polymerase III is a complex, multichain enzyme responsible for most of the replicative synthesis in bacteria. The epsilon subunit contain the editing function and is a proofreading 3'-5' exonuclease.</text>
</comment>
<dbReference type="CDD" id="cd06130">
    <property type="entry name" value="DNA_pol_III_epsilon_like"/>
    <property type="match status" value="1"/>
</dbReference>
<dbReference type="GO" id="GO:0003676">
    <property type="term" value="F:nucleic acid binding"/>
    <property type="evidence" value="ECO:0007669"/>
    <property type="project" value="InterPro"/>
</dbReference>
<dbReference type="Proteomes" id="UP000184130">
    <property type="component" value="Unassembled WGS sequence"/>
</dbReference>
<name>A0A1M6UML3_XYLRU</name>
<dbReference type="InterPro" id="IPR012337">
    <property type="entry name" value="RNaseH-like_sf"/>
</dbReference>
<protein>
    <submittedName>
        <fullName evidence="4">DNA polymerase-3 subunit epsilon</fullName>
    </submittedName>
</protein>
<dbReference type="EMBL" id="FRBD01000010">
    <property type="protein sequence ID" value="SHK70416.1"/>
    <property type="molecule type" value="Genomic_DNA"/>
</dbReference>
<dbReference type="AlphaFoldDB" id="A0A1M6UML3"/>
<dbReference type="InterPro" id="IPR013520">
    <property type="entry name" value="Ribonucl_H"/>
</dbReference>
<evidence type="ECO:0000313" key="5">
    <source>
        <dbReference type="Proteomes" id="UP000184130"/>
    </source>
</evidence>
<dbReference type="InterPro" id="IPR036397">
    <property type="entry name" value="RNaseH_sf"/>
</dbReference>
<gene>
    <name evidence="4" type="ORF">SAMN05216463_1103</name>
</gene>
<sequence length="172" mass="19951">MRQKYANRIMRDFAAIDFETANNERTSVCSVGVVIVRDGEIVDSFYSLIQPEPNYYTYWNTKVHGLTRQDTEEAPVFPEVWKQIEPMIEGLPLVAHNKSFDESCLKAVFRCYQMDYPDYKFYCTCVASRRAFPQLPNHQLHTVSEYCGYHLENHHHALSDAEACAVIAMEIL</sequence>
<dbReference type="Gene3D" id="3.30.420.10">
    <property type="entry name" value="Ribonuclease H-like superfamily/Ribonuclease H"/>
    <property type="match status" value="1"/>
</dbReference>
<feature type="domain" description="Exonuclease" evidence="3">
    <location>
        <begin position="12"/>
        <end position="172"/>
    </location>
</feature>
<reference evidence="4 5" key="1">
    <citation type="submission" date="2016-11" db="EMBL/GenBank/DDBJ databases">
        <authorList>
            <person name="Jaros S."/>
            <person name="Januszkiewicz K."/>
            <person name="Wedrychowicz H."/>
        </authorList>
    </citation>
    <scope>NUCLEOTIDE SEQUENCE [LARGE SCALE GENOMIC DNA]</scope>
    <source>
        <strain evidence="4 5">KHT3</strain>
    </source>
</reference>
<dbReference type="GO" id="GO:0005829">
    <property type="term" value="C:cytosol"/>
    <property type="evidence" value="ECO:0007669"/>
    <property type="project" value="TreeGrafter"/>
</dbReference>